<comment type="caution">
    <text evidence="2">The sequence shown here is derived from an EMBL/GenBank/DDBJ whole genome shotgun (WGS) entry which is preliminary data.</text>
</comment>
<evidence type="ECO:0000313" key="2">
    <source>
        <dbReference type="EMBL" id="POS86252.1"/>
    </source>
</evidence>
<protein>
    <submittedName>
        <fullName evidence="2">Uncharacterized protein</fullName>
    </submittedName>
</protein>
<feature type="region of interest" description="Disordered" evidence="1">
    <location>
        <begin position="1"/>
        <end position="36"/>
    </location>
</feature>
<dbReference type="OrthoDB" id="10566314at2759"/>
<sequence length="156" mass="16957">MAPPQASKRALSPDLLNAGNRVSKPKSTTDPLTGELPTLPIAPKIAVASTPKLARDQVLKDNHNVAGLMDAIKGLQDLTNDILKNLELQHPKVGPDFLALLADGASRAMCGERVYFNTSKISETNKQGIHETWAEKAKNKNLGIKVYNLKRQVVKL</sequence>
<dbReference type="EMBL" id="PEDP01000370">
    <property type="protein sequence ID" value="POS86252.1"/>
    <property type="molecule type" value="Genomic_DNA"/>
</dbReference>
<proteinExistence type="predicted"/>
<gene>
    <name evidence="2" type="ORF">EPUL_000902</name>
</gene>
<dbReference type="AlphaFoldDB" id="A0A2S4PW72"/>
<evidence type="ECO:0000256" key="1">
    <source>
        <dbReference type="SAM" id="MobiDB-lite"/>
    </source>
</evidence>
<evidence type="ECO:0000313" key="3">
    <source>
        <dbReference type="Proteomes" id="UP000237438"/>
    </source>
</evidence>
<keyword evidence="3" id="KW-1185">Reference proteome</keyword>
<dbReference type="Proteomes" id="UP000237438">
    <property type="component" value="Unassembled WGS sequence"/>
</dbReference>
<accession>A0A2S4PW72</accession>
<organism evidence="2 3">
    <name type="scientific">Erysiphe pulchra</name>
    <dbReference type="NCBI Taxonomy" id="225359"/>
    <lineage>
        <taxon>Eukaryota</taxon>
        <taxon>Fungi</taxon>
        <taxon>Dikarya</taxon>
        <taxon>Ascomycota</taxon>
        <taxon>Pezizomycotina</taxon>
        <taxon>Leotiomycetes</taxon>
        <taxon>Erysiphales</taxon>
        <taxon>Erysiphaceae</taxon>
        <taxon>Erysiphe</taxon>
    </lineage>
</organism>
<name>A0A2S4PW72_9PEZI</name>
<reference evidence="2 3" key="1">
    <citation type="submission" date="2017-10" db="EMBL/GenBank/DDBJ databases">
        <title>Development of genomic resources for the powdery mildew, Erysiphe pulchra.</title>
        <authorList>
            <person name="Wadl P.A."/>
            <person name="Mack B.M."/>
            <person name="Moore G."/>
            <person name="Beltz S.B."/>
        </authorList>
    </citation>
    <scope>NUCLEOTIDE SEQUENCE [LARGE SCALE GENOMIC DNA]</scope>
    <source>
        <strain evidence="2">Cflorida</strain>
    </source>
</reference>